<keyword evidence="7" id="KW-1185">Reference proteome</keyword>
<dbReference type="InterPro" id="IPR002033">
    <property type="entry name" value="TatC"/>
</dbReference>
<evidence type="ECO:0000256" key="1">
    <source>
        <dbReference type="ARBA" id="ARBA00004141"/>
    </source>
</evidence>
<evidence type="ECO:0000256" key="3">
    <source>
        <dbReference type="ARBA" id="ARBA00022989"/>
    </source>
</evidence>
<name>A0A1F2PBU8_9EURY</name>
<dbReference type="AlphaFoldDB" id="A0A1F2PBU8"/>
<comment type="subcellular location">
    <subcellularLocation>
        <location evidence="5">Cell membrane</location>
        <topology evidence="5">Multi-pass membrane protein</topology>
    </subcellularLocation>
    <subcellularLocation>
        <location evidence="1">Membrane</location>
        <topology evidence="1">Multi-pass membrane protein</topology>
    </subcellularLocation>
</comment>
<keyword evidence="4 5" id="KW-0472">Membrane</keyword>
<dbReference type="PRINTS" id="PR01840">
    <property type="entry name" value="TATCFAMILY"/>
</dbReference>
<feature type="transmembrane region" description="Helical" evidence="5">
    <location>
        <begin position="156"/>
        <end position="181"/>
    </location>
</feature>
<feature type="transmembrane region" description="Helical" evidence="5">
    <location>
        <begin position="218"/>
        <end position="240"/>
    </location>
</feature>
<keyword evidence="3 5" id="KW-1133">Transmembrane helix</keyword>
<dbReference type="GO" id="GO:0033281">
    <property type="term" value="C:TAT protein transport complex"/>
    <property type="evidence" value="ECO:0007669"/>
    <property type="project" value="UniProtKB-UniRule"/>
</dbReference>
<dbReference type="PANTHER" id="PTHR30371">
    <property type="entry name" value="SEC-INDEPENDENT PROTEIN TRANSLOCASE PROTEIN TATC"/>
    <property type="match status" value="1"/>
</dbReference>
<organism evidence="6 7">
    <name type="scientific">Candidatus Syntropharchaeum caldarium</name>
    <dbReference type="NCBI Taxonomy" id="1838285"/>
    <lineage>
        <taxon>Archaea</taxon>
        <taxon>Methanobacteriati</taxon>
        <taxon>Methanobacteriota</taxon>
        <taxon>Stenosarchaea group</taxon>
        <taxon>Methanomicrobia</taxon>
        <taxon>Methanosarcinales</taxon>
        <taxon>ANME-2 cluster</taxon>
        <taxon>Candidatus Syntropharchaeum</taxon>
    </lineage>
</organism>
<evidence type="ECO:0000256" key="2">
    <source>
        <dbReference type="ARBA" id="ARBA00022692"/>
    </source>
</evidence>
<dbReference type="Proteomes" id="UP000186940">
    <property type="component" value="Unassembled WGS sequence"/>
</dbReference>
<keyword evidence="2 5" id="KW-0812">Transmembrane</keyword>
<comment type="similarity">
    <text evidence="5">Belongs to the TatC family.</text>
</comment>
<feature type="transmembrane region" description="Helical" evidence="5">
    <location>
        <begin position="22"/>
        <end position="45"/>
    </location>
</feature>
<dbReference type="Pfam" id="PF00902">
    <property type="entry name" value="TatC"/>
    <property type="match status" value="1"/>
</dbReference>
<reference evidence="6" key="1">
    <citation type="submission" date="2016-05" db="EMBL/GenBank/DDBJ databases">
        <title>Microbial consortia oxidize butane by reversing methanogenesis.</title>
        <authorList>
            <person name="Laso-Perez R."/>
            <person name="Richter M."/>
            <person name="Wegener G."/>
            <person name="Musat F."/>
        </authorList>
    </citation>
    <scope>NUCLEOTIDE SEQUENCE [LARGE SCALE GENOMIC DNA]</scope>
    <source>
        <strain evidence="6">BOX2</strain>
    </source>
</reference>
<dbReference type="PATRIC" id="fig|1838285.3.peg.820"/>
<feature type="transmembrane region" description="Helical" evidence="5">
    <location>
        <begin position="65"/>
        <end position="87"/>
    </location>
</feature>
<protein>
    <recommendedName>
        <fullName evidence="5">Sec-independent protein translocase protein TatC</fullName>
    </recommendedName>
</protein>
<keyword evidence="5" id="KW-1003">Cell membrane</keyword>
<dbReference type="STRING" id="1838285.SCAL_000811"/>
<dbReference type="GO" id="GO:0065002">
    <property type="term" value="P:intracellular protein transmembrane transport"/>
    <property type="evidence" value="ECO:0007669"/>
    <property type="project" value="TreeGrafter"/>
</dbReference>
<keyword evidence="5" id="KW-0811">Translocation</keyword>
<gene>
    <name evidence="5" type="primary">tatC</name>
    <name evidence="6" type="ORF">SCAL_000811</name>
</gene>
<proteinExistence type="inferred from homology"/>
<dbReference type="PANTHER" id="PTHR30371:SF0">
    <property type="entry name" value="SEC-INDEPENDENT PROTEIN TRANSLOCASE PROTEIN TATC, CHLOROPLASTIC-RELATED"/>
    <property type="match status" value="1"/>
</dbReference>
<accession>A0A1F2PBU8</accession>
<comment type="caution">
    <text evidence="6">The sequence shown here is derived from an EMBL/GenBank/DDBJ whole genome shotgun (WGS) entry which is preliminary data.</text>
</comment>
<dbReference type="GO" id="GO:0009977">
    <property type="term" value="F:proton motive force dependent protein transmembrane transporter activity"/>
    <property type="evidence" value="ECO:0007669"/>
    <property type="project" value="TreeGrafter"/>
</dbReference>
<sequence length="253" mass="28455">MPTPIGEQLGYITVSIRKKLKLVLLVIVLGMMISFPFLNDLLIIIKDDLLPEGAELIYISPVEVILLKFKMALAIGVLLSLPVILYIMHRALKERFKIRTRIKPSNAVLFLVTAISLFVIGMIYSYCFMLPLFLKFLYSDATGSGLVHATYSIQEFVSFVLIMTLLIGISFELPLLILFFVRSGLVRLETVKAYRRHAYVALFIMAAVFTPPDVFSQIIVGLPLVIFYEAGILIAGIGYSPTAKNRYTFKHDP</sequence>
<dbReference type="HAMAP" id="MF_00902">
    <property type="entry name" value="TatC"/>
    <property type="match status" value="1"/>
</dbReference>
<evidence type="ECO:0000256" key="5">
    <source>
        <dbReference type="HAMAP-Rule" id="MF_00902"/>
    </source>
</evidence>
<comment type="function">
    <text evidence="5">Part of the twin-arginine translocation (Tat) system that transports large folded proteins containing a characteristic twin-arginine motif in their signal peptide across membranes.</text>
</comment>
<keyword evidence="5" id="KW-0653">Protein transport</keyword>
<keyword evidence="5" id="KW-0813">Transport</keyword>
<dbReference type="GO" id="GO:0043953">
    <property type="term" value="P:protein transport by the Tat complex"/>
    <property type="evidence" value="ECO:0007669"/>
    <property type="project" value="UniProtKB-UniRule"/>
</dbReference>
<evidence type="ECO:0000256" key="4">
    <source>
        <dbReference type="ARBA" id="ARBA00023136"/>
    </source>
</evidence>
<evidence type="ECO:0000313" key="6">
    <source>
        <dbReference type="EMBL" id="OFV68171.1"/>
    </source>
</evidence>
<evidence type="ECO:0000313" key="7">
    <source>
        <dbReference type="Proteomes" id="UP000186940"/>
    </source>
</evidence>
<feature type="transmembrane region" description="Helical" evidence="5">
    <location>
        <begin position="108"/>
        <end position="136"/>
    </location>
</feature>
<comment type="subunit">
    <text evidence="5">Forms a complex with TatA.</text>
</comment>
<dbReference type="EMBL" id="LYOS01000002">
    <property type="protein sequence ID" value="OFV68171.1"/>
    <property type="molecule type" value="Genomic_DNA"/>
</dbReference>
<feature type="transmembrane region" description="Helical" evidence="5">
    <location>
        <begin position="193"/>
        <end position="212"/>
    </location>
</feature>